<dbReference type="OMA" id="KCPIVEH"/>
<accession>A0A1M2VKG8</accession>
<dbReference type="PANTHER" id="PTHR43272">
    <property type="entry name" value="LONG-CHAIN-FATTY-ACID--COA LIGASE"/>
    <property type="match status" value="1"/>
</dbReference>
<dbReference type="PANTHER" id="PTHR43272:SF33">
    <property type="entry name" value="AMP-BINDING DOMAIN-CONTAINING PROTEIN-RELATED"/>
    <property type="match status" value="1"/>
</dbReference>
<organism evidence="4 5">
    <name type="scientific">Trametes pubescens</name>
    <name type="common">White-rot fungus</name>
    <dbReference type="NCBI Taxonomy" id="154538"/>
    <lineage>
        <taxon>Eukaryota</taxon>
        <taxon>Fungi</taxon>
        <taxon>Dikarya</taxon>
        <taxon>Basidiomycota</taxon>
        <taxon>Agaricomycotina</taxon>
        <taxon>Agaricomycetes</taxon>
        <taxon>Polyporales</taxon>
        <taxon>Polyporaceae</taxon>
        <taxon>Trametes</taxon>
    </lineage>
</organism>
<evidence type="ECO:0000256" key="1">
    <source>
        <dbReference type="ARBA" id="ARBA00022741"/>
    </source>
</evidence>
<name>A0A1M2VKG8_TRAPU</name>
<dbReference type="GO" id="GO:0016020">
    <property type="term" value="C:membrane"/>
    <property type="evidence" value="ECO:0007669"/>
    <property type="project" value="TreeGrafter"/>
</dbReference>
<evidence type="ECO:0000313" key="4">
    <source>
        <dbReference type="EMBL" id="OJT08056.1"/>
    </source>
</evidence>
<dbReference type="SUPFAM" id="SSF56801">
    <property type="entry name" value="Acetyl-CoA synthetase-like"/>
    <property type="match status" value="1"/>
</dbReference>
<dbReference type="Proteomes" id="UP000184267">
    <property type="component" value="Unassembled WGS sequence"/>
</dbReference>
<comment type="caution">
    <text evidence="4">The sequence shown here is derived from an EMBL/GenBank/DDBJ whole genome shotgun (WGS) entry which is preliminary data.</text>
</comment>
<proteinExistence type="predicted"/>
<dbReference type="OrthoDB" id="1700726at2759"/>
<evidence type="ECO:0000256" key="2">
    <source>
        <dbReference type="ARBA" id="ARBA00022840"/>
    </source>
</evidence>
<dbReference type="GO" id="GO:0005524">
    <property type="term" value="F:ATP binding"/>
    <property type="evidence" value="ECO:0007669"/>
    <property type="project" value="UniProtKB-KW"/>
</dbReference>
<evidence type="ECO:0000313" key="5">
    <source>
        <dbReference type="Proteomes" id="UP000184267"/>
    </source>
</evidence>
<dbReference type="STRING" id="154538.A0A1M2VKG8"/>
<dbReference type="InterPro" id="IPR042099">
    <property type="entry name" value="ANL_N_sf"/>
</dbReference>
<gene>
    <name evidence="4" type="ORF">TRAPUB_991</name>
</gene>
<dbReference type="InterPro" id="IPR000873">
    <property type="entry name" value="AMP-dep_synth/lig_dom"/>
</dbReference>
<dbReference type="PROSITE" id="PS00455">
    <property type="entry name" value="AMP_BINDING"/>
    <property type="match status" value="1"/>
</dbReference>
<protein>
    <submittedName>
        <fullName evidence="4">Fatty acyl-CoA synthetase A</fullName>
    </submittedName>
</protein>
<reference evidence="4 5" key="1">
    <citation type="submission" date="2016-10" db="EMBL/GenBank/DDBJ databases">
        <title>Genome sequence of the basidiomycete white-rot fungus Trametes pubescens.</title>
        <authorList>
            <person name="Makela M.R."/>
            <person name="Granchi Z."/>
            <person name="Peng M."/>
            <person name="De Vries R.P."/>
            <person name="Grigoriev I."/>
            <person name="Riley R."/>
            <person name="Hilden K."/>
        </authorList>
    </citation>
    <scope>NUCLEOTIDE SEQUENCE [LARGE SCALE GENOMIC DNA]</scope>
    <source>
        <strain evidence="4 5">FBCC735</strain>
    </source>
</reference>
<keyword evidence="1" id="KW-0547">Nucleotide-binding</keyword>
<dbReference type="InterPro" id="IPR020845">
    <property type="entry name" value="AMP-binding_CS"/>
</dbReference>
<dbReference type="GO" id="GO:0004467">
    <property type="term" value="F:long-chain fatty acid-CoA ligase activity"/>
    <property type="evidence" value="ECO:0007669"/>
    <property type="project" value="TreeGrafter"/>
</dbReference>
<keyword evidence="2" id="KW-0067">ATP-binding</keyword>
<evidence type="ECO:0000259" key="3">
    <source>
        <dbReference type="Pfam" id="PF00501"/>
    </source>
</evidence>
<dbReference type="Pfam" id="PF00501">
    <property type="entry name" value="AMP-binding"/>
    <property type="match status" value="1"/>
</dbReference>
<dbReference type="AlphaFoldDB" id="A0A1M2VKG8"/>
<feature type="domain" description="AMP-dependent synthetase/ligase" evidence="3">
    <location>
        <begin position="91"/>
        <end position="500"/>
    </location>
</feature>
<sequence>MSGQSAFNQFPIFLPAGTDYHKQSIAVPGTERPGQSAVYRHAQFPLVTLDTPGVYTNLNELYAEGFRLGKGRPFLGHRPILSKKPLQYANYHVWQSWEEVDARRRAVGSAMHKMFQSGELGGRELDTVGIWSKNCPNWLLVDLALQGYGKVSVPLYDTLGADSVEYVINHAELTVVYASPEHIPFLLTIAPKLPTLKLIISIEPLEDDQQRVLVAWGKTSNIKVKDIAEVEEFGRANLIDIIPATSNTLATICYTSGTSGVPKGVLLSHGNMAVAAYAFMHHIDVQGDRTAMAFLPLAHIYERIMELCTVALGKQIGYTTGDPTRFLEDIQILRPHFVPLVPRVLNRVYQSVIAAGDAPGLKGALFRQAVAAKLHNLRTAGRLTHPLWDRLVFRKVHAVLGGRVAIIACGSAPFSANIAEFLKVALLADVCEGYGMTENAGCCTSTWPNDPSACGVVGAPQPSSEIKLVDVPELGYRATDQPFPRGELCMRGGQRFIGYHKDPEKTKETIDEEGWLHTGDIATLDDHGRFKIIDRVKNIMKLAQGEYVALEHVENVYTTAPLVSQLFIYGDSFKSYLVGVVVPEPAQAAALVARVTGQRVAPEDTEALERLLQDKRVVDAALAELNKEVNVQKLKGFEKVRRIHVTLDAFTIENNCLTPTLKVRRKETYEKFRPYIDALYALPDPTASKL</sequence>
<dbReference type="GO" id="GO:0005783">
    <property type="term" value="C:endoplasmic reticulum"/>
    <property type="evidence" value="ECO:0007669"/>
    <property type="project" value="TreeGrafter"/>
</dbReference>
<dbReference type="Gene3D" id="3.40.50.12780">
    <property type="entry name" value="N-terminal domain of ligase-like"/>
    <property type="match status" value="1"/>
</dbReference>
<keyword evidence="5" id="KW-1185">Reference proteome</keyword>
<dbReference type="EMBL" id="MNAD01001083">
    <property type="protein sequence ID" value="OJT08056.1"/>
    <property type="molecule type" value="Genomic_DNA"/>
</dbReference>